<dbReference type="Proteomes" id="UP000688947">
    <property type="component" value="Unassembled WGS sequence"/>
</dbReference>
<evidence type="ECO:0000256" key="1">
    <source>
        <dbReference type="SAM" id="SignalP"/>
    </source>
</evidence>
<comment type="caution">
    <text evidence="2">The sequence shown here is derived from an EMBL/GenBank/DDBJ whole genome shotgun (WGS) entry which is preliminary data.</text>
</comment>
<evidence type="ECO:0000313" key="2">
    <source>
        <dbReference type="EMBL" id="KAG6943365.1"/>
    </source>
</evidence>
<feature type="chain" id="PRO_5035852086" evidence="1">
    <location>
        <begin position="23"/>
        <end position="118"/>
    </location>
</feature>
<gene>
    <name evidence="2" type="ORF">JG687_00018507</name>
</gene>
<keyword evidence="1" id="KW-0732">Signal</keyword>
<feature type="signal peptide" evidence="1">
    <location>
        <begin position="1"/>
        <end position="22"/>
    </location>
</feature>
<sequence>MAFFNQVTKAALALLTLPFLTAQAIFSTCEITDSDACGIDSLTASIDHGSVLIKVVMTRAAPSTIDKYTCDFALQCQLDPSSLITTEASLTDTGIMNHSLDSNVFNAYNIVYLSGAAR</sequence>
<dbReference type="OrthoDB" id="2015280at2759"/>
<name>A0A8T1TKI3_9STRA</name>
<proteinExistence type="predicted"/>
<protein>
    <submittedName>
        <fullName evidence="2">Uncharacterized protein</fullName>
    </submittedName>
</protein>
<dbReference type="AlphaFoldDB" id="A0A8T1TKI3"/>
<organism evidence="2 3">
    <name type="scientific">Phytophthora cactorum</name>
    <dbReference type="NCBI Taxonomy" id="29920"/>
    <lineage>
        <taxon>Eukaryota</taxon>
        <taxon>Sar</taxon>
        <taxon>Stramenopiles</taxon>
        <taxon>Oomycota</taxon>
        <taxon>Peronosporomycetes</taxon>
        <taxon>Peronosporales</taxon>
        <taxon>Peronosporaceae</taxon>
        <taxon>Phytophthora</taxon>
    </lineage>
</organism>
<accession>A0A8T1TKI3</accession>
<reference evidence="2" key="1">
    <citation type="submission" date="2021-01" db="EMBL/GenBank/DDBJ databases">
        <title>Phytophthora aleatoria, a newly-described species from Pinus radiata is distinct from Phytophthora cactorum isolates based on comparative genomics.</title>
        <authorList>
            <person name="Mcdougal R."/>
            <person name="Panda P."/>
            <person name="Williams N."/>
            <person name="Studholme D.J."/>
        </authorList>
    </citation>
    <scope>NUCLEOTIDE SEQUENCE</scope>
    <source>
        <strain evidence="2">NZFS 3830</strain>
    </source>
</reference>
<dbReference type="EMBL" id="JAENGZ010002583">
    <property type="protein sequence ID" value="KAG6943365.1"/>
    <property type="molecule type" value="Genomic_DNA"/>
</dbReference>
<evidence type="ECO:0000313" key="3">
    <source>
        <dbReference type="Proteomes" id="UP000688947"/>
    </source>
</evidence>